<evidence type="ECO:0000256" key="2">
    <source>
        <dbReference type="ARBA" id="ARBA00022448"/>
    </source>
</evidence>
<feature type="transmembrane region" description="Helical" evidence="7">
    <location>
        <begin position="422"/>
        <end position="441"/>
    </location>
</feature>
<evidence type="ECO:0000313" key="9">
    <source>
        <dbReference type="Proteomes" id="UP001407405"/>
    </source>
</evidence>
<organism evidence="8 9">
    <name type="scientific">Anoxynatronum sibiricum</name>
    <dbReference type="NCBI Taxonomy" id="210623"/>
    <lineage>
        <taxon>Bacteria</taxon>
        <taxon>Bacillati</taxon>
        <taxon>Bacillota</taxon>
        <taxon>Clostridia</taxon>
        <taxon>Eubacteriales</taxon>
        <taxon>Clostridiaceae</taxon>
        <taxon>Anoxynatronum</taxon>
    </lineage>
</organism>
<feature type="transmembrane region" description="Helical" evidence="7">
    <location>
        <begin position="59"/>
        <end position="80"/>
    </location>
</feature>
<dbReference type="RefSeq" id="WP_343186519.1">
    <property type="nucleotide sequence ID" value="NZ_JBCITM010000013.1"/>
</dbReference>
<keyword evidence="5 7" id="KW-1133">Transmembrane helix</keyword>
<dbReference type="Pfam" id="PF01554">
    <property type="entry name" value="MatE"/>
    <property type="match status" value="2"/>
</dbReference>
<proteinExistence type="predicted"/>
<keyword evidence="6 7" id="KW-0472">Membrane</keyword>
<dbReference type="InterPro" id="IPR052031">
    <property type="entry name" value="Membrane_Transporter-Flippase"/>
</dbReference>
<feature type="transmembrane region" description="Helical" evidence="7">
    <location>
        <begin position="138"/>
        <end position="159"/>
    </location>
</feature>
<dbReference type="PANTHER" id="PTHR43549:SF2">
    <property type="entry name" value="MULTIDRUG RESISTANCE PROTEIN NORM-RELATED"/>
    <property type="match status" value="1"/>
</dbReference>
<feature type="transmembrane region" description="Helical" evidence="7">
    <location>
        <begin position="171"/>
        <end position="193"/>
    </location>
</feature>
<evidence type="ECO:0000256" key="6">
    <source>
        <dbReference type="ARBA" id="ARBA00023136"/>
    </source>
</evidence>
<evidence type="ECO:0000256" key="4">
    <source>
        <dbReference type="ARBA" id="ARBA00022692"/>
    </source>
</evidence>
<sequence length="470" mass="50807">MKPASHHQRLGSEPILPLLFKLSVPGMISMTIQALYNVVDSFFVARISEGALTALSIAFPVHIFLIAIATGTGVGTSSLISRLLGQQKHEDAILVAQHVLGASLVYGVLSAIAGLMLAGPLVRAFSNDPEVIRYGIQYTRIIMLGGVFLFTSIVANDILRGQGNTFLPMLSMMLGAITNIILDPLMIFGIGFFPRMEVTGAAVATVISKAVSCFFILLLLYRGQHQVKPKVGTFPVNFSILKSVYQVGLPSMFMQFLTSFMIGGLNMVVGTYTETAMAVTGVYFRLQSFVLMPVFGLTQGYIPIIGYNYGAGNAPRMKQALRYGLLTALVITSTGAFLFRFIPQQLIGLFQPGPEMLAIGSEALTTISLGLFIVGPAIIGATTFQAIGLGLPSLALSFLRQMVLLLPFAWILGRMWGLSAVWYAFPLSEFIALVIMVFWLGRRLQKVFTSLDNAANQPPVTDPETGISEA</sequence>
<evidence type="ECO:0000256" key="5">
    <source>
        <dbReference type="ARBA" id="ARBA00022989"/>
    </source>
</evidence>
<feature type="transmembrane region" description="Helical" evidence="7">
    <location>
        <begin position="323"/>
        <end position="343"/>
    </location>
</feature>
<reference evidence="8 9" key="1">
    <citation type="submission" date="2024-04" db="EMBL/GenBank/DDBJ databases">
        <title>Genome sequencing and metabolic network reconstruction of aminoacids and betaine degradation by Anoxynatronum sibiricum.</title>
        <authorList>
            <person name="Detkova E.N."/>
            <person name="Boltjanskaja Y.V."/>
            <person name="Mardanov A.V."/>
            <person name="Kevbrin V."/>
        </authorList>
    </citation>
    <scope>NUCLEOTIDE SEQUENCE [LARGE SCALE GENOMIC DNA]</scope>
    <source>
        <strain evidence="8 9">Z-7981</strain>
    </source>
</reference>
<feature type="transmembrane region" description="Helical" evidence="7">
    <location>
        <begin position="363"/>
        <end position="391"/>
    </location>
</feature>
<name>A0ABU9VVM3_9CLOT</name>
<feature type="transmembrane region" description="Helical" evidence="7">
    <location>
        <begin position="289"/>
        <end position="311"/>
    </location>
</feature>
<keyword evidence="9" id="KW-1185">Reference proteome</keyword>
<dbReference type="InterPro" id="IPR048279">
    <property type="entry name" value="MdtK-like"/>
</dbReference>
<dbReference type="InterPro" id="IPR002528">
    <property type="entry name" value="MATE_fam"/>
</dbReference>
<protein>
    <submittedName>
        <fullName evidence="8">MATE family efflux transporter</fullName>
    </submittedName>
</protein>
<evidence type="ECO:0000256" key="1">
    <source>
        <dbReference type="ARBA" id="ARBA00004651"/>
    </source>
</evidence>
<evidence type="ECO:0000313" key="8">
    <source>
        <dbReference type="EMBL" id="MEN1761220.1"/>
    </source>
</evidence>
<feature type="transmembrane region" description="Helical" evidence="7">
    <location>
        <begin position="247"/>
        <end position="269"/>
    </location>
</feature>
<keyword evidence="2" id="KW-0813">Transport</keyword>
<evidence type="ECO:0000256" key="7">
    <source>
        <dbReference type="SAM" id="Phobius"/>
    </source>
</evidence>
<dbReference type="Proteomes" id="UP001407405">
    <property type="component" value="Unassembled WGS sequence"/>
</dbReference>
<dbReference type="PANTHER" id="PTHR43549">
    <property type="entry name" value="MULTIDRUG RESISTANCE PROTEIN YPNP-RELATED"/>
    <property type="match status" value="1"/>
</dbReference>
<evidence type="ECO:0000256" key="3">
    <source>
        <dbReference type="ARBA" id="ARBA00022475"/>
    </source>
</evidence>
<dbReference type="PIRSF" id="PIRSF006603">
    <property type="entry name" value="DinF"/>
    <property type="match status" value="1"/>
</dbReference>
<dbReference type="NCBIfam" id="TIGR00797">
    <property type="entry name" value="matE"/>
    <property type="match status" value="1"/>
</dbReference>
<keyword evidence="4 7" id="KW-0812">Transmembrane</keyword>
<accession>A0ABU9VVM3</accession>
<comment type="caution">
    <text evidence="8">The sequence shown here is derived from an EMBL/GenBank/DDBJ whole genome shotgun (WGS) entry which is preliminary data.</text>
</comment>
<feature type="transmembrane region" description="Helical" evidence="7">
    <location>
        <begin position="199"/>
        <end position="221"/>
    </location>
</feature>
<comment type="subcellular location">
    <subcellularLocation>
        <location evidence="1">Cell membrane</location>
        <topology evidence="1">Multi-pass membrane protein</topology>
    </subcellularLocation>
</comment>
<feature type="transmembrane region" description="Helical" evidence="7">
    <location>
        <begin position="92"/>
        <end position="118"/>
    </location>
</feature>
<dbReference type="EMBL" id="JBCITM010000013">
    <property type="protein sequence ID" value="MEN1761220.1"/>
    <property type="molecule type" value="Genomic_DNA"/>
</dbReference>
<gene>
    <name evidence="8" type="ORF">AAIG11_12075</name>
</gene>
<keyword evidence="3" id="KW-1003">Cell membrane</keyword>